<evidence type="ECO:0000313" key="2">
    <source>
        <dbReference type="EMBL" id="KAJ9596646.1"/>
    </source>
</evidence>
<feature type="coiled-coil region" evidence="1">
    <location>
        <begin position="131"/>
        <end position="158"/>
    </location>
</feature>
<reference evidence="2" key="2">
    <citation type="submission" date="2023-05" db="EMBL/GenBank/DDBJ databases">
        <authorList>
            <person name="Fouks B."/>
        </authorList>
    </citation>
    <scope>NUCLEOTIDE SEQUENCE</scope>
    <source>
        <strain evidence="2">Stay&amp;Tobe</strain>
        <tissue evidence="2">Testes</tissue>
    </source>
</reference>
<gene>
    <name evidence="2" type="ORF">L9F63_012343</name>
</gene>
<evidence type="ECO:0000313" key="3">
    <source>
        <dbReference type="Proteomes" id="UP001233999"/>
    </source>
</evidence>
<name>A0AAD8ACQ5_DIPPU</name>
<dbReference type="EMBL" id="JASPKZ010001977">
    <property type="protein sequence ID" value="KAJ9596646.1"/>
    <property type="molecule type" value="Genomic_DNA"/>
</dbReference>
<proteinExistence type="predicted"/>
<evidence type="ECO:0000256" key="1">
    <source>
        <dbReference type="SAM" id="Coils"/>
    </source>
</evidence>
<organism evidence="2 3">
    <name type="scientific">Diploptera punctata</name>
    <name type="common">Pacific beetle cockroach</name>
    <dbReference type="NCBI Taxonomy" id="6984"/>
    <lineage>
        <taxon>Eukaryota</taxon>
        <taxon>Metazoa</taxon>
        <taxon>Ecdysozoa</taxon>
        <taxon>Arthropoda</taxon>
        <taxon>Hexapoda</taxon>
        <taxon>Insecta</taxon>
        <taxon>Pterygota</taxon>
        <taxon>Neoptera</taxon>
        <taxon>Polyneoptera</taxon>
        <taxon>Dictyoptera</taxon>
        <taxon>Blattodea</taxon>
        <taxon>Blaberoidea</taxon>
        <taxon>Blaberidae</taxon>
        <taxon>Diplopterinae</taxon>
        <taxon>Diploptera</taxon>
    </lineage>
</organism>
<protein>
    <submittedName>
        <fullName evidence="2">Uncharacterized protein</fullName>
    </submittedName>
</protein>
<keyword evidence="3" id="KW-1185">Reference proteome</keyword>
<dbReference type="AlphaFoldDB" id="A0AAD8ACQ5"/>
<reference evidence="2" key="1">
    <citation type="journal article" date="2023" name="IScience">
        <title>Live-bearing cockroach genome reveals convergent evolutionary mechanisms linked to viviparity in insects and beyond.</title>
        <authorList>
            <person name="Fouks B."/>
            <person name="Harrison M.C."/>
            <person name="Mikhailova A.A."/>
            <person name="Marchal E."/>
            <person name="English S."/>
            <person name="Carruthers M."/>
            <person name="Jennings E.C."/>
            <person name="Chiamaka E.L."/>
            <person name="Frigard R.A."/>
            <person name="Pippel M."/>
            <person name="Attardo G.M."/>
            <person name="Benoit J.B."/>
            <person name="Bornberg-Bauer E."/>
            <person name="Tobe S.S."/>
        </authorList>
    </citation>
    <scope>NUCLEOTIDE SEQUENCE</scope>
    <source>
        <strain evidence="2">Stay&amp;Tobe</strain>
    </source>
</reference>
<sequence length="464" mass="54451">MAARKRKDVLHGMGDDRWTVKDKMTQFRGLIKFFARERKQRLFENAVLKKKQDKQIRYLRKDIAHFREELYDSLVGDRQRLRNNLQHNRTFLLAYQNLVPSDALYFDTVLKILNFDSTIQSNCILQATRMGQEVTEQLETLQCEFKVLEKQVKENMKERDLAVKTLRKSVARLYRTCLTLLRIESETEIEKVKSPSDEKLTDEFEFLQLILTEVQDITHVSTFDDIFPRIEDQLHHKNHLLHKLFTNRKIRDHVDRKNNHGHVMLSSLESSMVDTTFAYKEEKGRLLTEIDELENISSQMREEVEENGDLFLVLRSSLQTLFEMISGIGEPSDVDPSKPPTAQQILMSQDAHETLKKVREKLNILIQMTPEFEKPTLDKAKVLYQQNVISLVSKYIFSDVEIYDVPLIDFDEMKDANILTRLDVKNNSKFIVKQSEHPSDLQMLQALPTFSKATDDTKRRTLKK</sequence>
<keyword evidence="1" id="KW-0175">Coiled coil</keyword>
<comment type="caution">
    <text evidence="2">The sequence shown here is derived from an EMBL/GenBank/DDBJ whole genome shotgun (WGS) entry which is preliminary data.</text>
</comment>
<accession>A0AAD8ACQ5</accession>
<dbReference type="Proteomes" id="UP001233999">
    <property type="component" value="Unassembled WGS sequence"/>
</dbReference>